<dbReference type="AlphaFoldDB" id="A0ABD7BKW3"/>
<sequence>MSPARVGTQLIDAHFCTALRIVITNWKSQLSVEDMAQQLSDPVAFGHALLPALDAELANLGCKRSDVHDLAWQMPCLHLRSVFDPQSIPDTPIGFRPVPDCVGTLVARATAIICLAGLGADTVSYGSENGGDLFVNLVVIPGEGRVSEKSQGKMNGHTDGVSFPVRGHRDPENPRIAPSPDFVCLSALRNPNAVPTTVMPLEAILSELDPEHIQELQKPQYILQSQLTFRDGMEEILGEELLVDDAQLLFRMQSGFWIRYSHSSTQPADVGETPAKKAMHALTQACLNCVIPVALAPGDIAIVNNRIALHGRTKVGEGHGGVSRWMLRTYGLDTSELDESQRHPNSTFMLFP</sequence>
<keyword evidence="1" id="KW-0560">Oxidoreductase</keyword>
<evidence type="ECO:0000313" key="5">
    <source>
        <dbReference type="Proteomes" id="UP000516786"/>
    </source>
</evidence>
<evidence type="ECO:0000256" key="1">
    <source>
        <dbReference type="ARBA" id="ARBA00023002"/>
    </source>
</evidence>
<evidence type="ECO:0000259" key="3">
    <source>
        <dbReference type="Pfam" id="PF02668"/>
    </source>
</evidence>
<dbReference type="Pfam" id="PF02668">
    <property type="entry name" value="TauD"/>
    <property type="match status" value="1"/>
</dbReference>
<protein>
    <submittedName>
        <fullName evidence="4">TauD/TfdA family dioxygenase</fullName>
    </submittedName>
</protein>
<feature type="region of interest" description="Disordered" evidence="2">
    <location>
        <begin position="147"/>
        <end position="167"/>
    </location>
</feature>
<dbReference type="GO" id="GO:0016706">
    <property type="term" value="F:2-oxoglutarate-dependent dioxygenase activity"/>
    <property type="evidence" value="ECO:0007669"/>
    <property type="project" value="UniProtKB-ARBA"/>
</dbReference>
<dbReference type="InterPro" id="IPR003819">
    <property type="entry name" value="TauD/TfdA-like"/>
</dbReference>
<dbReference type="EMBL" id="CP061723">
    <property type="protein sequence ID" value="QOD00905.1"/>
    <property type="molecule type" value="Genomic_DNA"/>
</dbReference>
<proteinExistence type="predicted"/>
<accession>A0ABD7BKW3</accession>
<gene>
    <name evidence="4" type="ORF">ID616_03645</name>
</gene>
<dbReference type="Proteomes" id="UP000516786">
    <property type="component" value="Chromosome"/>
</dbReference>
<feature type="domain" description="TauD/TfdA-like" evidence="3">
    <location>
        <begin position="146"/>
        <end position="330"/>
    </location>
</feature>
<dbReference type="InterPro" id="IPR042098">
    <property type="entry name" value="TauD-like_sf"/>
</dbReference>
<dbReference type="SUPFAM" id="SSF51197">
    <property type="entry name" value="Clavaminate synthase-like"/>
    <property type="match status" value="1"/>
</dbReference>
<evidence type="ECO:0000313" key="4">
    <source>
        <dbReference type="EMBL" id="QOD00905.1"/>
    </source>
</evidence>
<reference evidence="4 5" key="1">
    <citation type="submission" date="2020-09" db="EMBL/GenBank/DDBJ databases">
        <title>Co-existence of a novel multidrug-resistance efflux pump with carbapenem resistance gene blaVIM-2 in one megaplasmid in Pseudomonas putida.</title>
        <authorList>
            <person name="Peng K."/>
            <person name="Li R."/>
        </authorList>
    </citation>
    <scope>NUCLEOTIDE SEQUENCE [LARGE SCALE GENOMIC DNA]</scope>
    <source>
        <strain evidence="4 5">ZXPA-20</strain>
    </source>
</reference>
<organism evidence="4 5">
    <name type="scientific">Pseudomonas putida</name>
    <name type="common">Arthrobacter siderocapsulatus</name>
    <dbReference type="NCBI Taxonomy" id="303"/>
    <lineage>
        <taxon>Bacteria</taxon>
        <taxon>Pseudomonadati</taxon>
        <taxon>Pseudomonadota</taxon>
        <taxon>Gammaproteobacteria</taxon>
        <taxon>Pseudomonadales</taxon>
        <taxon>Pseudomonadaceae</taxon>
        <taxon>Pseudomonas</taxon>
    </lineage>
</organism>
<name>A0ABD7BKW3_PSEPU</name>
<keyword evidence="4" id="KW-0223">Dioxygenase</keyword>
<dbReference type="Gene3D" id="3.60.130.10">
    <property type="entry name" value="Clavaminate synthase-like"/>
    <property type="match status" value="1"/>
</dbReference>
<evidence type="ECO:0000256" key="2">
    <source>
        <dbReference type="SAM" id="MobiDB-lite"/>
    </source>
</evidence>